<proteinExistence type="predicted"/>
<dbReference type="EC" id="1.2.4.1" evidence="3"/>
<organism evidence="3 4">
    <name type="scientific">Candidatus Methanoperedens nitratireducens</name>
    <dbReference type="NCBI Taxonomy" id="1392998"/>
    <lineage>
        <taxon>Archaea</taxon>
        <taxon>Methanobacteriati</taxon>
        <taxon>Methanobacteriota</taxon>
        <taxon>Stenosarchaea group</taxon>
        <taxon>Methanomicrobia</taxon>
        <taxon>Methanosarcinales</taxon>
        <taxon>ANME-2 cluster</taxon>
        <taxon>Candidatus Methanoperedentaceae</taxon>
        <taxon>Candidatus Methanoperedens</taxon>
    </lineage>
</organism>
<comment type="caution">
    <text evidence="3">The sequence shown here is derived from an EMBL/GenBank/DDBJ whole genome shotgun (WGS) entry which is preliminary data.</text>
</comment>
<keyword evidence="1 3" id="KW-0560">Oxidoreductase</keyword>
<dbReference type="InterPro" id="IPR050771">
    <property type="entry name" value="Alpha-ketoacid_DH_E1_comp"/>
</dbReference>
<dbReference type="OrthoDB" id="25266at2157"/>
<dbReference type="SUPFAM" id="SSF52518">
    <property type="entry name" value="Thiamin diphosphate-binding fold (THDP-binding)"/>
    <property type="match status" value="1"/>
</dbReference>
<accession>A0A062V6A8</accession>
<dbReference type="InterPro" id="IPR001017">
    <property type="entry name" value="DH_E1"/>
</dbReference>
<dbReference type="PANTHER" id="PTHR43380">
    <property type="entry name" value="2-OXOISOVALERATE DEHYDROGENASE SUBUNIT ALPHA, MITOCHONDRIAL"/>
    <property type="match status" value="1"/>
</dbReference>
<sequence>MPRQKILNMSVDWLQVLDPEGNVDKDLEPELDKETLEKFYRTMVLARLFDDKSLKLQRQGRMLTYASSLGQEASQIGSAFALRPEDWFFPSFREHGAQIARGFPMKLLYMYWMGSEDANMTITPGNFMVSIPVSTQILHAVGAAWAAKIKKQNIAAVVYFGDGATSEGDFHEGMNFAGVFKVPVVFICQNNQYAISLPRERQTASKTLAQKALAYGFEGIQVDGNDVLAVYSATMDALEKARSGGGPTMIECYTYRMSAHTTSDDASRYRQAVEVEEWRKKDPVKRFRIYLERKGIWNQDYEDKLIKEATEAIEKAVEEAEAYKPGVEGMFRYVYGEMPQNLKEQMDELMGFIAKKMEE</sequence>
<dbReference type="Pfam" id="PF00676">
    <property type="entry name" value="E1_dh"/>
    <property type="match status" value="1"/>
</dbReference>
<evidence type="ECO:0000313" key="4">
    <source>
        <dbReference type="Proteomes" id="UP000027153"/>
    </source>
</evidence>
<gene>
    <name evidence="3" type="ORF">ANME2D_02936</name>
</gene>
<dbReference type="RefSeq" id="WP_198527438.1">
    <property type="nucleotide sequence ID" value="NZ_JMIY01000007.1"/>
</dbReference>
<keyword evidence="3" id="KW-0670">Pyruvate</keyword>
<dbReference type="NCBIfam" id="TIGR03181">
    <property type="entry name" value="PDH_E1_alph_x"/>
    <property type="match status" value="1"/>
</dbReference>
<evidence type="ECO:0000256" key="1">
    <source>
        <dbReference type="ARBA" id="ARBA00023002"/>
    </source>
</evidence>
<dbReference type="PANTHER" id="PTHR43380:SF1">
    <property type="entry name" value="2-OXOISOVALERATE DEHYDROGENASE SUBUNIT ALPHA, MITOCHONDRIAL"/>
    <property type="match status" value="1"/>
</dbReference>
<dbReference type="InterPro" id="IPR029061">
    <property type="entry name" value="THDP-binding"/>
</dbReference>
<name>A0A062V6A8_9EURY</name>
<dbReference type="InterPro" id="IPR017596">
    <property type="entry name" value="PdhA/BkdA"/>
</dbReference>
<dbReference type="EMBL" id="JMIY01000007">
    <property type="protein sequence ID" value="KCZ70910.1"/>
    <property type="molecule type" value="Genomic_DNA"/>
</dbReference>
<dbReference type="CDD" id="cd02000">
    <property type="entry name" value="TPP_E1_PDC_ADC_BCADC"/>
    <property type="match status" value="1"/>
</dbReference>
<dbReference type="PATRIC" id="fig|1392998.3.peg.3236"/>
<evidence type="ECO:0000259" key="2">
    <source>
        <dbReference type="Pfam" id="PF00676"/>
    </source>
</evidence>
<dbReference type="GO" id="GO:0004739">
    <property type="term" value="F:pyruvate dehydrogenase (acetyl-transferring) activity"/>
    <property type="evidence" value="ECO:0007669"/>
    <property type="project" value="UniProtKB-EC"/>
</dbReference>
<evidence type="ECO:0000313" key="3">
    <source>
        <dbReference type="EMBL" id="KCZ70910.1"/>
    </source>
</evidence>
<dbReference type="AlphaFoldDB" id="A0A062V6A8"/>
<dbReference type="GO" id="GO:0009083">
    <property type="term" value="P:branched-chain amino acid catabolic process"/>
    <property type="evidence" value="ECO:0007669"/>
    <property type="project" value="TreeGrafter"/>
</dbReference>
<dbReference type="Gene3D" id="3.40.50.970">
    <property type="match status" value="1"/>
</dbReference>
<dbReference type="GO" id="GO:0044272">
    <property type="term" value="P:sulfur compound biosynthetic process"/>
    <property type="evidence" value="ECO:0007669"/>
    <property type="project" value="UniProtKB-ARBA"/>
</dbReference>
<reference evidence="3 4" key="1">
    <citation type="journal article" date="2013" name="Nature">
        <title>Anaerobic oxidation of methane coupled to nitrate reduction in a novel archaeal lineage.</title>
        <authorList>
            <person name="Haroon M.F."/>
            <person name="Hu S."/>
            <person name="Shi Y."/>
            <person name="Imelfort M."/>
            <person name="Keller J."/>
            <person name="Hugenholtz P."/>
            <person name="Yuan Z."/>
            <person name="Tyson G.W."/>
        </authorList>
    </citation>
    <scope>NUCLEOTIDE SEQUENCE [LARGE SCALE GENOMIC DNA]</scope>
    <source>
        <strain evidence="3 4">ANME-2d</strain>
    </source>
</reference>
<keyword evidence="4" id="KW-1185">Reference proteome</keyword>
<feature type="domain" description="Dehydrogenase E1 component" evidence="2">
    <location>
        <begin position="40"/>
        <end position="324"/>
    </location>
</feature>
<protein>
    <submittedName>
        <fullName evidence="3">Pyruvate dehydrogenase E1 component, alpha subunit</fullName>
        <ecNumber evidence="3">1.2.4.1</ecNumber>
    </submittedName>
</protein>
<dbReference type="Proteomes" id="UP000027153">
    <property type="component" value="Unassembled WGS sequence"/>
</dbReference>